<dbReference type="PANTHER" id="PTHR41930:SF1">
    <property type="entry name" value="DEPHOSPHO-COA KINASE"/>
    <property type="match status" value="1"/>
</dbReference>
<feature type="binding site" evidence="3">
    <location>
        <begin position="10"/>
        <end position="17"/>
    </location>
    <ligand>
        <name>ATP</name>
        <dbReference type="ChEBI" id="CHEBI:30616"/>
    </ligand>
</feature>
<keyword evidence="4" id="KW-0282">Flagellum</keyword>
<protein>
    <recommendedName>
        <fullName evidence="3">UPF0200 protein ENV14_03255</fullName>
    </recommendedName>
</protein>
<organism evidence="4">
    <name type="scientific">Ignisphaera aggregans</name>
    <dbReference type="NCBI Taxonomy" id="334771"/>
    <lineage>
        <taxon>Archaea</taxon>
        <taxon>Thermoproteota</taxon>
        <taxon>Thermoprotei</taxon>
        <taxon>Desulfurococcales</taxon>
        <taxon>Desulfurococcaceae</taxon>
        <taxon>Ignisphaera</taxon>
    </lineage>
</organism>
<accession>A0A7C4BBL0</accession>
<keyword evidence="2 3" id="KW-0067">ATP-binding</keyword>
<keyword evidence="1 3" id="KW-0547">Nucleotide-binding</keyword>
<dbReference type="GO" id="GO:0005524">
    <property type="term" value="F:ATP binding"/>
    <property type="evidence" value="ECO:0007669"/>
    <property type="project" value="UniProtKB-UniRule"/>
</dbReference>
<comment type="caution">
    <text evidence="4">The sequence shown here is derived from an EMBL/GenBank/DDBJ whole genome shotgun (WGS) entry which is preliminary data.</text>
</comment>
<dbReference type="EMBL" id="DTFF01000024">
    <property type="protein sequence ID" value="HGI87393.1"/>
    <property type="molecule type" value="Genomic_DNA"/>
</dbReference>
<dbReference type="AlphaFoldDB" id="A0A7C4BBL0"/>
<dbReference type="HAMAP" id="MF_01111">
    <property type="entry name" value="UPF0200"/>
    <property type="match status" value="1"/>
</dbReference>
<dbReference type="Pfam" id="PF13207">
    <property type="entry name" value="AAA_17"/>
    <property type="match status" value="1"/>
</dbReference>
<keyword evidence="4" id="KW-0969">Cilium</keyword>
<proteinExistence type="inferred from homology"/>
<evidence type="ECO:0000313" key="4">
    <source>
        <dbReference type="EMBL" id="HGI87393.1"/>
    </source>
</evidence>
<keyword evidence="4" id="KW-0966">Cell projection</keyword>
<dbReference type="SUPFAM" id="SSF52540">
    <property type="entry name" value="P-loop containing nucleoside triphosphate hydrolases"/>
    <property type="match status" value="1"/>
</dbReference>
<evidence type="ECO:0000256" key="3">
    <source>
        <dbReference type="HAMAP-Rule" id="MF_01111"/>
    </source>
</evidence>
<evidence type="ECO:0000256" key="1">
    <source>
        <dbReference type="ARBA" id="ARBA00022741"/>
    </source>
</evidence>
<comment type="similarity">
    <text evidence="3">Belongs to the UPF0200 family.</text>
</comment>
<evidence type="ECO:0000256" key="2">
    <source>
        <dbReference type="ARBA" id="ARBA00022840"/>
    </source>
</evidence>
<dbReference type="Gene3D" id="3.40.50.300">
    <property type="entry name" value="P-loop containing nucleotide triphosphate hydrolases"/>
    <property type="match status" value="1"/>
</dbReference>
<dbReference type="InterPro" id="IPR022970">
    <property type="entry name" value="NTP_hydrolase-rel"/>
</dbReference>
<gene>
    <name evidence="4" type="primary">fliE</name>
    <name evidence="4" type="ORF">ENV14_03255</name>
</gene>
<reference evidence="4" key="1">
    <citation type="journal article" date="2020" name="mSystems">
        <title>Genome- and Community-Level Interaction Insights into Carbon Utilization and Element Cycling Functions of Hydrothermarchaeota in Hydrothermal Sediment.</title>
        <authorList>
            <person name="Zhou Z."/>
            <person name="Liu Y."/>
            <person name="Xu W."/>
            <person name="Pan J."/>
            <person name="Luo Z.H."/>
            <person name="Li M."/>
        </authorList>
    </citation>
    <scope>NUCLEOTIDE SEQUENCE [LARGE SCALE GENOMIC DNA]</scope>
    <source>
        <strain evidence="4">SpSt-732</strain>
    </source>
</reference>
<dbReference type="PANTHER" id="PTHR41930">
    <property type="entry name" value="UPF0200 PROTEIN MJ1399"/>
    <property type="match status" value="1"/>
</dbReference>
<sequence length="189" mass="21262">MCKVVILLTGMPGSGKSIFTDVARKKGVPVVSLGDIVREEVIKRGLEPTLTNFLAIANELRRTLGKDAIAKLAINRVVDICSASCIIVIDGVRNLEEVDTFKKNIEAHFLIVAIHASPRTRFTRIVHRSRQGDPKNFEEFEKRDFEELSWGMGNVIALADIIFMNEGELEQFIDCVESFLLKVLRDWCT</sequence>
<name>A0A7C4BBL0_9CREN</name>
<dbReference type="InterPro" id="IPR027417">
    <property type="entry name" value="P-loop_NTPase"/>
</dbReference>